<dbReference type="Proteomes" id="UP000510844">
    <property type="component" value="Chromosome"/>
</dbReference>
<evidence type="ECO:0000313" key="4">
    <source>
        <dbReference type="Proteomes" id="UP000510844"/>
    </source>
</evidence>
<dbReference type="Pfam" id="PF00082">
    <property type="entry name" value="Peptidase_S8"/>
    <property type="match status" value="1"/>
</dbReference>
<dbReference type="InterPro" id="IPR036852">
    <property type="entry name" value="Peptidase_S8/S53_dom_sf"/>
</dbReference>
<evidence type="ECO:0000256" key="1">
    <source>
        <dbReference type="SAM" id="SignalP"/>
    </source>
</evidence>
<dbReference type="EMBL" id="CP059322">
    <property type="protein sequence ID" value="QLQ36661.2"/>
    <property type="molecule type" value="Genomic_DNA"/>
</dbReference>
<feature type="signal peptide" evidence="1">
    <location>
        <begin position="1"/>
        <end position="23"/>
    </location>
</feature>
<dbReference type="PANTHER" id="PTHR14218:SF15">
    <property type="entry name" value="TRIPEPTIDYL-PEPTIDASE 1"/>
    <property type="match status" value="1"/>
</dbReference>
<dbReference type="GO" id="GO:0004252">
    <property type="term" value="F:serine-type endopeptidase activity"/>
    <property type="evidence" value="ECO:0007669"/>
    <property type="project" value="InterPro"/>
</dbReference>
<reference evidence="3 4" key="2">
    <citation type="journal article" date="2021" name="Mar. Drugs">
        <title>A New Micromonospora Strain with Antibiotic Activity Isolated from the Microbiome of a Mid-Atlantic Deep-Sea Sponge.</title>
        <authorList>
            <person name="Back C.R."/>
            <person name="Stennett H.L."/>
            <person name="Williams S.E."/>
            <person name="Wang L."/>
            <person name="Ojeda Gomez J."/>
            <person name="Abdulle O.M."/>
            <person name="Duffy T."/>
            <person name="Neal C."/>
            <person name="Mantell J."/>
            <person name="Jepson M.A."/>
            <person name="Hendry K.R."/>
            <person name="Powell D."/>
            <person name="Stach J.E.M."/>
            <person name="Essex-Lopresti A.E."/>
            <person name="Willis C.L."/>
            <person name="Curnow P."/>
            <person name="Race P.R."/>
        </authorList>
    </citation>
    <scope>NUCLEOTIDE SEQUENCE [LARGE SCALE GENOMIC DNA]</scope>
    <source>
        <strain evidence="3 4">28ISP2-46</strain>
    </source>
</reference>
<dbReference type="KEGG" id="mfeu:H1D33_25900"/>
<dbReference type="InterPro" id="IPR000209">
    <property type="entry name" value="Peptidase_S8/S53_dom"/>
</dbReference>
<keyword evidence="4" id="KW-1185">Reference proteome</keyword>
<dbReference type="RefSeq" id="WP_246411663.1">
    <property type="nucleotide sequence ID" value="NZ_CP059322.2"/>
</dbReference>
<gene>
    <name evidence="3" type="ORF">H1D33_25900</name>
</gene>
<protein>
    <submittedName>
        <fullName evidence="3">S53 family peptidase</fullName>
        <ecNumber evidence="3">3.4.-.-</ecNumber>
    </submittedName>
</protein>
<dbReference type="EC" id="3.4.-.-" evidence="3"/>
<accession>A0A7L6B469</accession>
<dbReference type="PROSITE" id="PS51695">
    <property type="entry name" value="SEDOLISIN"/>
    <property type="match status" value="1"/>
</dbReference>
<reference evidence="4" key="1">
    <citation type="submission" date="2020-07" db="EMBL/GenBank/DDBJ databases">
        <title>A new Micromonospora strain with potent antibiotic activity isolated from the microbiome of a mid-Atlantic deep-sea sponge.</title>
        <authorList>
            <person name="Back C.R."/>
            <person name="Stennett H.L."/>
            <person name="Williams S.E."/>
            <person name="Wang L."/>
            <person name="Ojeda Gomez J."/>
            <person name="Abdulle O.M."/>
            <person name="Duffy T."/>
            <person name="Hendry K.R."/>
            <person name="Powell D."/>
            <person name="Stach J.E."/>
            <person name="Essex-Lopresti A.E."/>
            <person name="Willis C.L."/>
            <person name="Curnow P."/>
            <person name="Race P.R."/>
        </authorList>
    </citation>
    <scope>NUCLEOTIDE SEQUENCE [LARGE SCALE GENOMIC DNA]</scope>
    <source>
        <strain evidence="4">28ISP2-46</strain>
    </source>
</reference>
<dbReference type="PANTHER" id="PTHR14218">
    <property type="entry name" value="PROTEASE S8 TRIPEPTIDYL PEPTIDASE I CLN2"/>
    <property type="match status" value="1"/>
</dbReference>
<feature type="domain" description="Peptidase S53" evidence="2">
    <location>
        <begin position="70"/>
        <end position="396"/>
    </location>
</feature>
<organism evidence="3 4">
    <name type="scientific">Micromonospora robiginosa</name>
    <dbReference type="NCBI Taxonomy" id="2749844"/>
    <lineage>
        <taxon>Bacteria</taxon>
        <taxon>Bacillati</taxon>
        <taxon>Actinomycetota</taxon>
        <taxon>Actinomycetes</taxon>
        <taxon>Micromonosporales</taxon>
        <taxon>Micromonosporaceae</taxon>
        <taxon>Micromonospora</taxon>
    </lineage>
</organism>
<dbReference type="InterPro" id="IPR050819">
    <property type="entry name" value="Tripeptidyl-peptidase_I"/>
</dbReference>
<feature type="chain" id="PRO_5041413305" evidence="1">
    <location>
        <begin position="24"/>
        <end position="396"/>
    </location>
</feature>
<dbReference type="SUPFAM" id="SSF52743">
    <property type="entry name" value="Subtilisin-like"/>
    <property type="match status" value="1"/>
</dbReference>
<keyword evidence="1" id="KW-0732">Signal</keyword>
<dbReference type="CDD" id="cd04056">
    <property type="entry name" value="Peptidases_S53"/>
    <property type="match status" value="1"/>
</dbReference>
<keyword evidence="3" id="KW-0378">Hydrolase</keyword>
<dbReference type="AlphaFoldDB" id="A0A7L6B469"/>
<dbReference type="GO" id="GO:0008240">
    <property type="term" value="F:tripeptidyl-peptidase activity"/>
    <property type="evidence" value="ECO:0007669"/>
    <property type="project" value="TreeGrafter"/>
</dbReference>
<proteinExistence type="predicted"/>
<name>A0A7L6B469_9ACTN</name>
<dbReference type="Gene3D" id="3.40.50.200">
    <property type="entry name" value="Peptidase S8/S53 domain"/>
    <property type="match status" value="1"/>
</dbReference>
<evidence type="ECO:0000313" key="3">
    <source>
        <dbReference type="EMBL" id="QLQ36661.2"/>
    </source>
</evidence>
<evidence type="ECO:0000259" key="2">
    <source>
        <dbReference type="PROSITE" id="PS51695"/>
    </source>
</evidence>
<dbReference type="GO" id="GO:0006508">
    <property type="term" value="P:proteolysis"/>
    <property type="evidence" value="ECO:0007669"/>
    <property type="project" value="InterPro"/>
</dbReference>
<sequence>MTRSALALSLVVTVAAVAVPSRAEPASAAGADVVPSCAAPVTSGQFRCFALKRTGVRHGKPSGRPERPEGLGPADLRSAYRLPFSRTNATIAVVVAYDNPAAEADLQVYRSTYGLPPCTSANGCFRKVNQRGDAAPLPAPDPAWAGESSLDLDMVSAVCPSCRILLVEADDASLNLLEGVSTAVALGASYVSMSWGLPEQELELTVDPLFFSAPGVVFTAASGDSGAAGGPVYPASSAGVVAVGGTSLRRAWNWRGWTESAWSGSGGGCSAYIAKPAFQHRVRACATRATADVAAVGDPATGVAVYQTYGDVGWGIDGGTSAGAPIIAAVYALAGAAGGQGAPAGYPYAARRGLFDVTSGSTGTCTPRVLCTGSRGWDAPTGLGTPNGVSAFAPPR</sequence>
<dbReference type="InterPro" id="IPR030400">
    <property type="entry name" value="Sedolisin_dom"/>
</dbReference>